<accession>A0A1G1YW43</accession>
<organism evidence="2 3">
    <name type="scientific">Candidatus Buchananbacteria bacterium RIFCSPLOWO2_01_FULL_40_23b</name>
    <dbReference type="NCBI Taxonomy" id="1797544"/>
    <lineage>
        <taxon>Bacteria</taxon>
        <taxon>Candidatus Buchananiibacteriota</taxon>
    </lineage>
</organism>
<dbReference type="AlphaFoldDB" id="A0A1G1YW43"/>
<gene>
    <name evidence="2" type="ORF">A2912_05405</name>
</gene>
<keyword evidence="1" id="KW-0812">Transmembrane</keyword>
<evidence type="ECO:0000256" key="1">
    <source>
        <dbReference type="SAM" id="Phobius"/>
    </source>
</evidence>
<sequence>MLTKAEHKTRYLIFFFGLLMLYFATRDFQPNHHKFYEYLEFTVTGGQPVEIVNLDTGKIQYGLPTEKSQEFFAELRRYYKNGFAVLWVNQQKELWLSLYRFKDLTVGECQVERYAETKVMPTIEETIASLSQSSRQVISAISHLPLSDLNDKLETDQFCHSFATPKFGVVFYYANPPNTLRSLPQG</sequence>
<dbReference type="EMBL" id="MHIN01000009">
    <property type="protein sequence ID" value="OGY55617.1"/>
    <property type="molecule type" value="Genomic_DNA"/>
</dbReference>
<proteinExistence type="predicted"/>
<keyword evidence="1" id="KW-0472">Membrane</keyword>
<comment type="caution">
    <text evidence="2">The sequence shown here is derived from an EMBL/GenBank/DDBJ whole genome shotgun (WGS) entry which is preliminary data.</text>
</comment>
<keyword evidence="1" id="KW-1133">Transmembrane helix</keyword>
<reference evidence="2 3" key="1">
    <citation type="journal article" date="2016" name="Nat. Commun.">
        <title>Thousands of microbial genomes shed light on interconnected biogeochemical processes in an aquifer system.</title>
        <authorList>
            <person name="Anantharaman K."/>
            <person name="Brown C.T."/>
            <person name="Hug L.A."/>
            <person name="Sharon I."/>
            <person name="Castelle C.J."/>
            <person name="Probst A.J."/>
            <person name="Thomas B.C."/>
            <person name="Singh A."/>
            <person name="Wilkins M.J."/>
            <person name="Karaoz U."/>
            <person name="Brodie E.L."/>
            <person name="Williams K.H."/>
            <person name="Hubbard S.S."/>
            <person name="Banfield J.F."/>
        </authorList>
    </citation>
    <scope>NUCLEOTIDE SEQUENCE [LARGE SCALE GENOMIC DNA]</scope>
</reference>
<name>A0A1G1YW43_9BACT</name>
<feature type="transmembrane region" description="Helical" evidence="1">
    <location>
        <begin position="9"/>
        <end position="25"/>
    </location>
</feature>
<protein>
    <submittedName>
        <fullName evidence="2">Uncharacterized protein</fullName>
    </submittedName>
</protein>
<evidence type="ECO:0000313" key="2">
    <source>
        <dbReference type="EMBL" id="OGY55617.1"/>
    </source>
</evidence>
<dbReference type="Proteomes" id="UP000178122">
    <property type="component" value="Unassembled WGS sequence"/>
</dbReference>
<evidence type="ECO:0000313" key="3">
    <source>
        <dbReference type="Proteomes" id="UP000178122"/>
    </source>
</evidence>